<feature type="region of interest" description="Disordered" evidence="1">
    <location>
        <begin position="1"/>
        <end position="72"/>
    </location>
</feature>
<reference evidence="2 3" key="1">
    <citation type="journal article" date="2013" name="PLoS Genet.">
        <title>The genome and development-dependent transcriptomes of Pyronema confluens: a window into fungal evolution.</title>
        <authorList>
            <person name="Traeger S."/>
            <person name="Altegoer F."/>
            <person name="Freitag M."/>
            <person name="Gabaldon T."/>
            <person name="Kempken F."/>
            <person name="Kumar A."/>
            <person name="Marcet-Houben M."/>
            <person name="Poggeler S."/>
            <person name="Stajich J.E."/>
            <person name="Nowrousian M."/>
        </authorList>
    </citation>
    <scope>NUCLEOTIDE SEQUENCE [LARGE SCALE GENOMIC DNA]</scope>
    <source>
        <strain evidence="3">CBS 100304</strain>
        <tissue evidence="2">Vegetative mycelium</tissue>
    </source>
</reference>
<feature type="compositionally biased region" description="Basic and acidic residues" evidence="1">
    <location>
        <begin position="58"/>
        <end position="72"/>
    </location>
</feature>
<feature type="compositionally biased region" description="Polar residues" evidence="1">
    <location>
        <begin position="42"/>
        <end position="57"/>
    </location>
</feature>
<name>U4L6A3_PYROM</name>
<evidence type="ECO:0000256" key="1">
    <source>
        <dbReference type="SAM" id="MobiDB-lite"/>
    </source>
</evidence>
<gene>
    <name evidence="2" type="ORF">PCON_05142</name>
</gene>
<keyword evidence="3" id="KW-1185">Reference proteome</keyword>
<evidence type="ECO:0000313" key="2">
    <source>
        <dbReference type="EMBL" id="CCX05555.1"/>
    </source>
</evidence>
<protein>
    <submittedName>
        <fullName evidence="2">Uncharacterized protein</fullName>
    </submittedName>
</protein>
<organism evidence="2 3">
    <name type="scientific">Pyronema omphalodes (strain CBS 100304)</name>
    <name type="common">Pyronema confluens</name>
    <dbReference type="NCBI Taxonomy" id="1076935"/>
    <lineage>
        <taxon>Eukaryota</taxon>
        <taxon>Fungi</taxon>
        <taxon>Dikarya</taxon>
        <taxon>Ascomycota</taxon>
        <taxon>Pezizomycotina</taxon>
        <taxon>Pezizomycetes</taxon>
        <taxon>Pezizales</taxon>
        <taxon>Pyronemataceae</taxon>
        <taxon>Pyronema</taxon>
    </lineage>
</organism>
<sequence length="72" mass="8038">MSRSSHPDSSPSHNPPPKQDQPTSMQPSNVEGETSPPRNDDALQQPSARESTQANNEDVNHNPDFKQWLDDM</sequence>
<feature type="compositionally biased region" description="Polar residues" evidence="1">
    <location>
        <begin position="20"/>
        <end position="32"/>
    </location>
</feature>
<accession>U4L6A3</accession>
<dbReference type="Proteomes" id="UP000018144">
    <property type="component" value="Unassembled WGS sequence"/>
</dbReference>
<evidence type="ECO:0000313" key="3">
    <source>
        <dbReference type="Proteomes" id="UP000018144"/>
    </source>
</evidence>
<dbReference type="AlphaFoldDB" id="U4L6A3"/>
<proteinExistence type="predicted"/>
<dbReference type="EMBL" id="HF935261">
    <property type="protein sequence ID" value="CCX05555.1"/>
    <property type="molecule type" value="Genomic_DNA"/>
</dbReference>